<keyword evidence="3" id="KW-1185">Reference proteome</keyword>
<feature type="chain" id="PRO_5040358470" evidence="1">
    <location>
        <begin position="26"/>
        <end position="116"/>
    </location>
</feature>
<protein>
    <submittedName>
        <fullName evidence="2">12787_t:CDS:1</fullName>
    </submittedName>
</protein>
<name>A0A9N9DN95_FUNMO</name>
<dbReference type="AlphaFoldDB" id="A0A9N9DN95"/>
<comment type="caution">
    <text evidence="2">The sequence shown here is derived from an EMBL/GenBank/DDBJ whole genome shotgun (WGS) entry which is preliminary data.</text>
</comment>
<sequence>MRLSFGPILSLLITTLFTVVSNSKGISNHERGLTYARNSTLSPKHLTKLVLGNSDTCIPSGCLPKGAVDCGDGTYCDEGEICVPDGCIPAGAVVCGDGSYCNKEEYCCDPESCCPN</sequence>
<evidence type="ECO:0000313" key="3">
    <source>
        <dbReference type="Proteomes" id="UP000789375"/>
    </source>
</evidence>
<gene>
    <name evidence="2" type="ORF">FMOSSE_LOCUS11286</name>
</gene>
<organism evidence="2 3">
    <name type="scientific">Funneliformis mosseae</name>
    <name type="common">Endomycorrhizal fungus</name>
    <name type="synonym">Glomus mosseae</name>
    <dbReference type="NCBI Taxonomy" id="27381"/>
    <lineage>
        <taxon>Eukaryota</taxon>
        <taxon>Fungi</taxon>
        <taxon>Fungi incertae sedis</taxon>
        <taxon>Mucoromycota</taxon>
        <taxon>Glomeromycotina</taxon>
        <taxon>Glomeromycetes</taxon>
        <taxon>Glomerales</taxon>
        <taxon>Glomeraceae</taxon>
        <taxon>Funneliformis</taxon>
    </lineage>
</organism>
<keyword evidence="1" id="KW-0732">Signal</keyword>
<proteinExistence type="predicted"/>
<feature type="signal peptide" evidence="1">
    <location>
        <begin position="1"/>
        <end position="25"/>
    </location>
</feature>
<accession>A0A9N9DN95</accession>
<dbReference type="EMBL" id="CAJVPP010004284">
    <property type="protein sequence ID" value="CAG8647131.1"/>
    <property type="molecule type" value="Genomic_DNA"/>
</dbReference>
<reference evidence="2" key="1">
    <citation type="submission" date="2021-06" db="EMBL/GenBank/DDBJ databases">
        <authorList>
            <person name="Kallberg Y."/>
            <person name="Tangrot J."/>
            <person name="Rosling A."/>
        </authorList>
    </citation>
    <scope>NUCLEOTIDE SEQUENCE</scope>
    <source>
        <strain evidence="2">87-6 pot B 2015</strain>
    </source>
</reference>
<evidence type="ECO:0000313" key="2">
    <source>
        <dbReference type="EMBL" id="CAG8647131.1"/>
    </source>
</evidence>
<dbReference type="Proteomes" id="UP000789375">
    <property type="component" value="Unassembled WGS sequence"/>
</dbReference>
<evidence type="ECO:0000256" key="1">
    <source>
        <dbReference type="SAM" id="SignalP"/>
    </source>
</evidence>